<organism evidence="1 2">
    <name type="scientific">Oryza sativa subsp. japonica</name>
    <name type="common">Rice</name>
    <dbReference type="NCBI Taxonomy" id="39947"/>
    <lineage>
        <taxon>Eukaryota</taxon>
        <taxon>Viridiplantae</taxon>
        <taxon>Streptophyta</taxon>
        <taxon>Embryophyta</taxon>
        <taxon>Tracheophyta</taxon>
        <taxon>Spermatophyta</taxon>
        <taxon>Magnoliopsida</taxon>
        <taxon>Liliopsida</taxon>
        <taxon>Poales</taxon>
        <taxon>Poaceae</taxon>
        <taxon>BOP clade</taxon>
        <taxon>Oryzoideae</taxon>
        <taxon>Oryzeae</taxon>
        <taxon>Oryzinae</taxon>
        <taxon>Oryza</taxon>
        <taxon>Oryza sativa</taxon>
    </lineage>
</organism>
<dbReference type="Gramene" id="Os01t0964266-00">
    <property type="protein sequence ID" value="Os01t0964266-00"/>
    <property type="gene ID" value="Os01g0964266"/>
</dbReference>
<gene>
    <name evidence="1" type="ordered locus">Os01g0964266</name>
    <name evidence="1" type="ORF">OSNPB_010964266</name>
</gene>
<accession>A0A0P0VDC2</accession>
<reference evidence="1 2" key="3">
    <citation type="journal article" date="2013" name="Rice">
        <title>Improvement of the Oryza sativa Nipponbare reference genome using next generation sequence and optical map data.</title>
        <authorList>
            <person name="Kawahara Y."/>
            <person name="de la Bastide M."/>
            <person name="Hamilton J.P."/>
            <person name="Kanamori H."/>
            <person name="McCombie W.R."/>
            <person name="Ouyang S."/>
            <person name="Schwartz D.C."/>
            <person name="Tanaka T."/>
            <person name="Wu J."/>
            <person name="Zhou S."/>
            <person name="Childs K.L."/>
            <person name="Davidson R.M."/>
            <person name="Lin H."/>
            <person name="Quesada-Ocampo L."/>
            <person name="Vaillancourt B."/>
            <person name="Sakai H."/>
            <person name="Lee S.S."/>
            <person name="Kim J."/>
            <person name="Numa H."/>
            <person name="Itoh T."/>
            <person name="Buell C.R."/>
            <person name="Matsumoto T."/>
        </authorList>
    </citation>
    <scope>NUCLEOTIDE SEQUENCE [LARGE SCALE GENOMIC DNA]</scope>
    <source>
        <strain evidence="2">cv. Nipponbare</strain>
    </source>
</reference>
<name>A0A0P0VDC2_ORYSJ</name>
<dbReference type="InParanoid" id="A0A0P0VDC2"/>
<evidence type="ECO:0000313" key="1">
    <source>
        <dbReference type="EMBL" id="BAS76362.1"/>
    </source>
</evidence>
<protein>
    <submittedName>
        <fullName evidence="1">Os01g0964266 protein</fullName>
    </submittedName>
</protein>
<proteinExistence type="predicted"/>
<dbReference type="AlphaFoldDB" id="A0A0P0VDC2"/>
<evidence type="ECO:0000313" key="2">
    <source>
        <dbReference type="Proteomes" id="UP000059680"/>
    </source>
</evidence>
<dbReference type="Proteomes" id="UP000059680">
    <property type="component" value="Chromosome 1"/>
</dbReference>
<dbReference type="EMBL" id="AP014957">
    <property type="protein sequence ID" value="BAS76362.1"/>
    <property type="molecule type" value="Genomic_DNA"/>
</dbReference>
<dbReference type="PaxDb" id="39947-A0A0P0VDC2"/>
<reference evidence="1 2" key="2">
    <citation type="journal article" date="2013" name="Plant Cell Physiol.">
        <title>Rice Annotation Project Database (RAP-DB): an integrative and interactive database for rice genomics.</title>
        <authorList>
            <person name="Sakai H."/>
            <person name="Lee S.S."/>
            <person name="Tanaka T."/>
            <person name="Numa H."/>
            <person name="Kim J."/>
            <person name="Kawahara Y."/>
            <person name="Wakimoto H."/>
            <person name="Yang C.C."/>
            <person name="Iwamoto M."/>
            <person name="Abe T."/>
            <person name="Yamada Y."/>
            <person name="Muto A."/>
            <person name="Inokuchi H."/>
            <person name="Ikemura T."/>
            <person name="Matsumoto T."/>
            <person name="Sasaki T."/>
            <person name="Itoh T."/>
        </authorList>
    </citation>
    <scope>NUCLEOTIDE SEQUENCE [LARGE SCALE GENOMIC DNA]</scope>
    <source>
        <strain evidence="2">cv. Nipponbare</strain>
    </source>
</reference>
<sequence length="130" mass="14697">MRNSEALPVNNCWARFIILILRYPHLTYLLEGAERSQDRPSYPDTVLAFRWSDNLDLHAAWSKGSDLLAHTVGDAREHCCASTQHYVAIQVLPDIYVALHDGIVGCFMDSSGLHTNHGWLEEDLRAPKPL</sequence>
<keyword evidence="2" id="KW-1185">Reference proteome</keyword>
<reference evidence="2" key="1">
    <citation type="journal article" date="2005" name="Nature">
        <title>The map-based sequence of the rice genome.</title>
        <authorList>
            <consortium name="International rice genome sequencing project (IRGSP)"/>
            <person name="Matsumoto T."/>
            <person name="Wu J."/>
            <person name="Kanamori H."/>
            <person name="Katayose Y."/>
            <person name="Fujisawa M."/>
            <person name="Namiki N."/>
            <person name="Mizuno H."/>
            <person name="Yamamoto K."/>
            <person name="Antonio B.A."/>
            <person name="Baba T."/>
            <person name="Sakata K."/>
            <person name="Nagamura Y."/>
            <person name="Aoki H."/>
            <person name="Arikawa K."/>
            <person name="Arita K."/>
            <person name="Bito T."/>
            <person name="Chiden Y."/>
            <person name="Fujitsuka N."/>
            <person name="Fukunaka R."/>
            <person name="Hamada M."/>
            <person name="Harada C."/>
            <person name="Hayashi A."/>
            <person name="Hijishita S."/>
            <person name="Honda M."/>
            <person name="Hosokawa S."/>
            <person name="Ichikawa Y."/>
            <person name="Idonuma A."/>
            <person name="Iijima M."/>
            <person name="Ikeda M."/>
            <person name="Ikeno M."/>
            <person name="Ito K."/>
            <person name="Ito S."/>
            <person name="Ito T."/>
            <person name="Ito Y."/>
            <person name="Ito Y."/>
            <person name="Iwabuchi A."/>
            <person name="Kamiya K."/>
            <person name="Karasawa W."/>
            <person name="Kurita K."/>
            <person name="Katagiri S."/>
            <person name="Kikuta A."/>
            <person name="Kobayashi H."/>
            <person name="Kobayashi N."/>
            <person name="Machita K."/>
            <person name="Maehara T."/>
            <person name="Masukawa M."/>
            <person name="Mizubayashi T."/>
            <person name="Mukai Y."/>
            <person name="Nagasaki H."/>
            <person name="Nagata Y."/>
            <person name="Naito S."/>
            <person name="Nakashima M."/>
            <person name="Nakama Y."/>
            <person name="Nakamichi Y."/>
            <person name="Nakamura M."/>
            <person name="Meguro A."/>
            <person name="Negishi M."/>
            <person name="Ohta I."/>
            <person name="Ohta T."/>
            <person name="Okamoto M."/>
            <person name="Ono N."/>
            <person name="Saji S."/>
            <person name="Sakaguchi M."/>
            <person name="Sakai K."/>
            <person name="Shibata M."/>
            <person name="Shimokawa T."/>
            <person name="Song J."/>
            <person name="Takazaki Y."/>
            <person name="Terasawa K."/>
            <person name="Tsugane M."/>
            <person name="Tsuji K."/>
            <person name="Ueda S."/>
            <person name="Waki K."/>
            <person name="Yamagata H."/>
            <person name="Yamamoto M."/>
            <person name="Yamamoto S."/>
            <person name="Yamane H."/>
            <person name="Yoshiki S."/>
            <person name="Yoshihara R."/>
            <person name="Yukawa K."/>
            <person name="Zhong H."/>
            <person name="Yano M."/>
            <person name="Yuan Q."/>
            <person name="Ouyang S."/>
            <person name="Liu J."/>
            <person name="Jones K.M."/>
            <person name="Gansberger K."/>
            <person name="Moffat K."/>
            <person name="Hill J."/>
            <person name="Bera J."/>
            <person name="Fadrosh D."/>
            <person name="Jin S."/>
            <person name="Johri S."/>
            <person name="Kim M."/>
            <person name="Overton L."/>
            <person name="Reardon M."/>
            <person name="Tsitrin T."/>
            <person name="Vuong H."/>
            <person name="Weaver B."/>
            <person name="Ciecko A."/>
            <person name="Tallon L."/>
            <person name="Jackson J."/>
            <person name="Pai G."/>
            <person name="Aken S.V."/>
            <person name="Utterback T."/>
            <person name="Reidmuller S."/>
            <person name="Feldblyum T."/>
            <person name="Hsiao J."/>
            <person name="Zismann V."/>
            <person name="Iobst S."/>
            <person name="de Vazeille A.R."/>
            <person name="Buell C.R."/>
            <person name="Ying K."/>
            <person name="Li Y."/>
            <person name="Lu T."/>
            <person name="Huang Y."/>
            <person name="Zhao Q."/>
            <person name="Feng Q."/>
            <person name="Zhang L."/>
            <person name="Zhu J."/>
            <person name="Weng Q."/>
            <person name="Mu J."/>
            <person name="Lu Y."/>
            <person name="Fan D."/>
            <person name="Liu Y."/>
            <person name="Guan J."/>
            <person name="Zhang Y."/>
            <person name="Yu S."/>
            <person name="Liu X."/>
            <person name="Zhang Y."/>
            <person name="Hong G."/>
            <person name="Han B."/>
            <person name="Choisne N."/>
            <person name="Demange N."/>
            <person name="Orjeda G."/>
            <person name="Samain S."/>
            <person name="Cattolico L."/>
            <person name="Pelletier E."/>
            <person name="Couloux A."/>
            <person name="Segurens B."/>
            <person name="Wincker P."/>
            <person name="D'Hont A."/>
            <person name="Scarpelli C."/>
            <person name="Weissenbach J."/>
            <person name="Salanoubat M."/>
            <person name="Quetier F."/>
            <person name="Yu Y."/>
            <person name="Kim H.R."/>
            <person name="Rambo T."/>
            <person name="Currie J."/>
            <person name="Collura K."/>
            <person name="Luo M."/>
            <person name="Yang T."/>
            <person name="Ammiraju J.S.S."/>
            <person name="Engler F."/>
            <person name="Soderlund C."/>
            <person name="Wing R.A."/>
            <person name="Palmer L.E."/>
            <person name="de la Bastide M."/>
            <person name="Spiegel L."/>
            <person name="Nascimento L."/>
            <person name="Zutavern T."/>
            <person name="O'Shaughnessy A."/>
            <person name="Dike S."/>
            <person name="Dedhia N."/>
            <person name="Preston R."/>
            <person name="Balija V."/>
            <person name="McCombie W.R."/>
            <person name="Chow T."/>
            <person name="Chen H."/>
            <person name="Chung M."/>
            <person name="Chen C."/>
            <person name="Shaw J."/>
            <person name="Wu H."/>
            <person name="Hsiao K."/>
            <person name="Chao Y."/>
            <person name="Chu M."/>
            <person name="Cheng C."/>
            <person name="Hour A."/>
            <person name="Lee P."/>
            <person name="Lin S."/>
            <person name="Lin Y."/>
            <person name="Liou J."/>
            <person name="Liu S."/>
            <person name="Hsing Y."/>
            <person name="Raghuvanshi S."/>
            <person name="Mohanty A."/>
            <person name="Bharti A.K."/>
            <person name="Gaur A."/>
            <person name="Gupta V."/>
            <person name="Kumar D."/>
            <person name="Ravi V."/>
            <person name="Vij S."/>
            <person name="Kapur A."/>
            <person name="Khurana P."/>
            <person name="Khurana P."/>
            <person name="Khurana J.P."/>
            <person name="Tyagi A.K."/>
            <person name="Gaikwad K."/>
            <person name="Singh A."/>
            <person name="Dalal V."/>
            <person name="Srivastava S."/>
            <person name="Dixit A."/>
            <person name="Pal A.K."/>
            <person name="Ghazi I.A."/>
            <person name="Yadav M."/>
            <person name="Pandit A."/>
            <person name="Bhargava A."/>
            <person name="Sureshbabu K."/>
            <person name="Batra K."/>
            <person name="Sharma T.R."/>
            <person name="Mohapatra T."/>
            <person name="Singh N.K."/>
            <person name="Messing J."/>
            <person name="Nelson A.B."/>
            <person name="Fuks G."/>
            <person name="Kavchok S."/>
            <person name="Keizer G."/>
            <person name="Linton E."/>
            <person name="Llaca V."/>
            <person name="Song R."/>
            <person name="Tanyolac B."/>
            <person name="Young S."/>
            <person name="Ho-Il K."/>
            <person name="Hahn J.H."/>
            <person name="Sangsakoo G."/>
            <person name="Vanavichit A."/>
            <person name="de Mattos Luiz.A.T."/>
            <person name="Zimmer P.D."/>
            <person name="Malone G."/>
            <person name="Dellagostin O."/>
            <person name="de Oliveira A.C."/>
            <person name="Bevan M."/>
            <person name="Bancroft I."/>
            <person name="Minx P."/>
            <person name="Cordum H."/>
            <person name="Wilson R."/>
            <person name="Cheng Z."/>
            <person name="Jin W."/>
            <person name="Jiang J."/>
            <person name="Leong S.A."/>
            <person name="Iwama H."/>
            <person name="Gojobori T."/>
            <person name="Itoh T."/>
            <person name="Niimura Y."/>
            <person name="Fujii Y."/>
            <person name="Habara T."/>
            <person name="Sakai H."/>
            <person name="Sato Y."/>
            <person name="Wilson G."/>
            <person name="Kumar K."/>
            <person name="McCouch S."/>
            <person name="Juretic N."/>
            <person name="Hoen D."/>
            <person name="Wright S."/>
            <person name="Bruskiewich R."/>
            <person name="Bureau T."/>
            <person name="Miyao A."/>
            <person name="Hirochika H."/>
            <person name="Nishikawa T."/>
            <person name="Kadowaki K."/>
            <person name="Sugiura M."/>
            <person name="Burr B."/>
            <person name="Sasaki T."/>
        </authorList>
    </citation>
    <scope>NUCLEOTIDE SEQUENCE [LARGE SCALE GENOMIC DNA]</scope>
    <source>
        <strain evidence="2">cv. Nipponbare</strain>
    </source>
</reference>